<reference evidence="3" key="1">
    <citation type="journal article" date="2020" name="mSystems">
        <title>Genome- and Community-Level Interaction Insights into Carbon Utilization and Element Cycling Functions of Hydrothermarchaeota in Hydrothermal Sediment.</title>
        <authorList>
            <person name="Zhou Z."/>
            <person name="Liu Y."/>
            <person name="Xu W."/>
            <person name="Pan J."/>
            <person name="Luo Z.H."/>
            <person name="Li M."/>
        </authorList>
    </citation>
    <scope>NUCLEOTIDE SEQUENCE [LARGE SCALE GENOMIC DNA]</scope>
    <source>
        <strain evidence="3">SpSt-914</strain>
    </source>
</reference>
<proteinExistence type="predicted"/>
<dbReference type="Gene3D" id="1.10.150.320">
    <property type="entry name" value="Photosystem II 12 kDa extrinsic protein"/>
    <property type="match status" value="1"/>
</dbReference>
<dbReference type="InterPro" id="IPR003583">
    <property type="entry name" value="Hlx-hairpin-Hlx_DNA-bd_motif"/>
</dbReference>
<dbReference type="NCBIfam" id="TIGR00426">
    <property type="entry name" value="competence protein ComEA helix-hairpin-helix repeat region"/>
    <property type="match status" value="1"/>
</dbReference>
<accession>A0A7V3PSW3</accession>
<dbReference type="EMBL" id="DTMZ01000049">
    <property type="protein sequence ID" value="HGD12906.1"/>
    <property type="molecule type" value="Genomic_DNA"/>
</dbReference>
<dbReference type="GO" id="GO:0015627">
    <property type="term" value="C:type II protein secretion system complex"/>
    <property type="evidence" value="ECO:0007669"/>
    <property type="project" value="TreeGrafter"/>
</dbReference>
<keyword evidence="1" id="KW-0472">Membrane</keyword>
<sequence>MNKRELVVIIFLSAVFLSGAIINTYKRWQLKRKIAGSPVELVNSESASPDTLIDINAATPEQLDALPGIGPALAQRIITYRQTHGGFKSINEIRNINGIGPKKFAAIKDLITCRPIKSGKN</sequence>
<dbReference type="InterPro" id="IPR051675">
    <property type="entry name" value="Endo/Exo/Phosphatase_dom_1"/>
</dbReference>
<gene>
    <name evidence="3" type="ORF">ENX16_02330</name>
</gene>
<organism evidence="3">
    <name type="scientific">candidate division WOR-3 bacterium</name>
    <dbReference type="NCBI Taxonomy" id="2052148"/>
    <lineage>
        <taxon>Bacteria</taxon>
        <taxon>Bacteria division WOR-3</taxon>
    </lineage>
</organism>
<evidence type="ECO:0000256" key="1">
    <source>
        <dbReference type="SAM" id="Phobius"/>
    </source>
</evidence>
<dbReference type="GO" id="GO:0015628">
    <property type="term" value="P:protein secretion by the type II secretion system"/>
    <property type="evidence" value="ECO:0007669"/>
    <property type="project" value="TreeGrafter"/>
</dbReference>
<dbReference type="GO" id="GO:0006281">
    <property type="term" value="P:DNA repair"/>
    <property type="evidence" value="ECO:0007669"/>
    <property type="project" value="InterPro"/>
</dbReference>
<evidence type="ECO:0000313" key="3">
    <source>
        <dbReference type="EMBL" id="HGD12906.1"/>
    </source>
</evidence>
<evidence type="ECO:0000259" key="2">
    <source>
        <dbReference type="SMART" id="SM00278"/>
    </source>
</evidence>
<feature type="domain" description="Helix-hairpin-helix DNA-binding motif class 1" evidence="2">
    <location>
        <begin position="61"/>
        <end position="80"/>
    </location>
</feature>
<feature type="domain" description="Helix-hairpin-helix DNA-binding motif class 1" evidence="2">
    <location>
        <begin position="91"/>
        <end position="110"/>
    </location>
</feature>
<keyword evidence="1" id="KW-0812">Transmembrane</keyword>
<dbReference type="PANTHER" id="PTHR21180:SF32">
    <property type="entry name" value="ENDONUCLEASE_EXONUCLEASE_PHOSPHATASE FAMILY DOMAIN-CONTAINING PROTEIN 1"/>
    <property type="match status" value="1"/>
</dbReference>
<dbReference type="SUPFAM" id="SSF47781">
    <property type="entry name" value="RuvA domain 2-like"/>
    <property type="match status" value="1"/>
</dbReference>
<dbReference type="InterPro" id="IPR004509">
    <property type="entry name" value="Competence_ComEA_HhH"/>
</dbReference>
<dbReference type="AlphaFoldDB" id="A0A7V3PSW3"/>
<dbReference type="PANTHER" id="PTHR21180">
    <property type="entry name" value="ENDONUCLEASE/EXONUCLEASE/PHOSPHATASE FAMILY DOMAIN-CONTAINING PROTEIN 1"/>
    <property type="match status" value="1"/>
</dbReference>
<dbReference type="InterPro" id="IPR010994">
    <property type="entry name" value="RuvA_2-like"/>
</dbReference>
<protein>
    <submittedName>
        <fullName evidence="3">Helix-hairpin-helix domain-containing protein</fullName>
    </submittedName>
</protein>
<feature type="transmembrane region" description="Helical" evidence="1">
    <location>
        <begin position="6"/>
        <end position="25"/>
    </location>
</feature>
<name>A0A7V3PSW3_UNCW3</name>
<keyword evidence="1" id="KW-1133">Transmembrane helix</keyword>
<dbReference type="Pfam" id="PF12836">
    <property type="entry name" value="HHH_3"/>
    <property type="match status" value="1"/>
</dbReference>
<comment type="caution">
    <text evidence="3">The sequence shown here is derived from an EMBL/GenBank/DDBJ whole genome shotgun (WGS) entry which is preliminary data.</text>
</comment>
<dbReference type="SMART" id="SM00278">
    <property type="entry name" value="HhH1"/>
    <property type="match status" value="2"/>
</dbReference>
<dbReference type="GO" id="GO:0003677">
    <property type="term" value="F:DNA binding"/>
    <property type="evidence" value="ECO:0007669"/>
    <property type="project" value="InterPro"/>
</dbReference>